<protein>
    <recommendedName>
        <fullName evidence="4 13">Homoserine kinase</fullName>
        <shortName evidence="13">HK</shortName>
        <shortName evidence="13">HSK</shortName>
        <ecNumber evidence="3 13">2.7.1.39</ecNumber>
    </recommendedName>
</protein>
<keyword evidence="5 13" id="KW-0028">Amino-acid biosynthesis</keyword>
<dbReference type="PROSITE" id="PS00627">
    <property type="entry name" value="GHMP_KINASES_ATP"/>
    <property type="match status" value="1"/>
</dbReference>
<accession>A0A3P1X1E1</accession>
<evidence type="ECO:0000313" key="16">
    <source>
        <dbReference type="EMBL" id="RRD50553.1"/>
    </source>
</evidence>
<keyword evidence="9 13" id="KW-0418">Kinase</keyword>
<dbReference type="Pfam" id="PF00288">
    <property type="entry name" value="GHMP_kinases_N"/>
    <property type="match status" value="1"/>
</dbReference>
<dbReference type="PRINTS" id="PR00958">
    <property type="entry name" value="HOMSERKINASE"/>
</dbReference>
<dbReference type="OrthoDB" id="9769912at2"/>
<name>A0A3P1X1E1_9ACTN</name>
<dbReference type="SUPFAM" id="SSF55060">
    <property type="entry name" value="GHMP Kinase, C-terminal domain"/>
    <property type="match status" value="1"/>
</dbReference>
<dbReference type="InterPro" id="IPR014721">
    <property type="entry name" value="Ribsml_uS5_D2-typ_fold_subgr"/>
</dbReference>
<evidence type="ECO:0000256" key="1">
    <source>
        <dbReference type="ARBA" id="ARBA00005015"/>
    </source>
</evidence>
<dbReference type="InterPro" id="IPR020568">
    <property type="entry name" value="Ribosomal_Su5_D2-typ_SF"/>
</dbReference>
<evidence type="ECO:0000256" key="11">
    <source>
        <dbReference type="ARBA" id="ARBA00049375"/>
    </source>
</evidence>
<dbReference type="RefSeq" id="WP_125227158.1">
    <property type="nucleotide sequence ID" value="NZ_RQYT01000005.1"/>
</dbReference>
<comment type="pathway">
    <text evidence="1 13">Amino-acid biosynthesis; L-threonine biosynthesis; L-threonine from L-aspartate: step 4/5.</text>
</comment>
<feature type="domain" description="GHMP kinase N-terminal" evidence="14">
    <location>
        <begin position="60"/>
        <end position="144"/>
    </location>
</feature>
<evidence type="ECO:0000256" key="4">
    <source>
        <dbReference type="ARBA" id="ARBA00017858"/>
    </source>
</evidence>
<feature type="domain" description="GHMP kinase C-terminal" evidence="15">
    <location>
        <begin position="218"/>
        <end position="263"/>
    </location>
</feature>
<keyword evidence="8 13" id="KW-0547">Nucleotide-binding</keyword>
<evidence type="ECO:0000256" key="10">
    <source>
        <dbReference type="ARBA" id="ARBA00022840"/>
    </source>
</evidence>
<evidence type="ECO:0000256" key="9">
    <source>
        <dbReference type="ARBA" id="ARBA00022777"/>
    </source>
</evidence>
<dbReference type="InterPro" id="IPR013750">
    <property type="entry name" value="GHMP_kinase_C_dom"/>
</dbReference>
<keyword evidence="13" id="KW-0963">Cytoplasm</keyword>
<dbReference type="Gene3D" id="3.30.70.890">
    <property type="entry name" value="GHMP kinase, C-terminal domain"/>
    <property type="match status" value="1"/>
</dbReference>
<reference evidence="16 17" key="1">
    <citation type="submission" date="2018-11" db="EMBL/GenBank/DDBJ databases">
        <title>Genomes From Bacteria Associated with the Canine Oral Cavity: a Test Case for Automated Genome-Based Taxonomic Assignment.</title>
        <authorList>
            <person name="Coil D.A."/>
            <person name="Jospin G."/>
            <person name="Darling A.E."/>
            <person name="Wallis C."/>
            <person name="Davis I.J."/>
            <person name="Harris S."/>
            <person name="Eisen J.A."/>
            <person name="Holcombe L.J."/>
            <person name="O'Flynn C."/>
        </authorList>
    </citation>
    <scope>NUCLEOTIDE SEQUENCE [LARGE SCALE GENOMIC DNA]</scope>
    <source>
        <strain evidence="16 17">OH2822_COT-296</strain>
    </source>
</reference>
<dbReference type="InterPro" id="IPR000870">
    <property type="entry name" value="Homoserine_kinase"/>
</dbReference>
<evidence type="ECO:0000256" key="5">
    <source>
        <dbReference type="ARBA" id="ARBA00022605"/>
    </source>
</evidence>
<dbReference type="InterPro" id="IPR036554">
    <property type="entry name" value="GHMP_kinase_C_sf"/>
</dbReference>
<dbReference type="EC" id="2.7.1.39" evidence="3 13"/>
<dbReference type="InterPro" id="IPR006203">
    <property type="entry name" value="GHMP_knse_ATP-bd_CS"/>
</dbReference>
<dbReference type="EMBL" id="RQYT01000005">
    <property type="protein sequence ID" value="RRD50553.1"/>
    <property type="molecule type" value="Genomic_DNA"/>
</dbReference>
<feature type="binding site" evidence="13">
    <location>
        <begin position="89"/>
        <end position="99"/>
    </location>
    <ligand>
        <name>ATP</name>
        <dbReference type="ChEBI" id="CHEBI:30616"/>
    </ligand>
</feature>
<proteinExistence type="inferred from homology"/>
<dbReference type="InterPro" id="IPR006204">
    <property type="entry name" value="GHMP_kinase_N_dom"/>
</dbReference>
<dbReference type="PIRSF" id="PIRSF000676">
    <property type="entry name" value="Homoser_kin"/>
    <property type="match status" value="1"/>
</dbReference>
<evidence type="ECO:0000256" key="2">
    <source>
        <dbReference type="ARBA" id="ARBA00007370"/>
    </source>
</evidence>
<dbReference type="NCBIfam" id="TIGR00191">
    <property type="entry name" value="thrB"/>
    <property type="match status" value="1"/>
</dbReference>
<comment type="similarity">
    <text evidence="2 13">Belongs to the GHMP kinase family. Homoserine kinase subfamily.</text>
</comment>
<dbReference type="GO" id="GO:0004413">
    <property type="term" value="F:homoserine kinase activity"/>
    <property type="evidence" value="ECO:0007669"/>
    <property type="project" value="UniProtKB-UniRule"/>
</dbReference>
<dbReference type="PANTHER" id="PTHR20861:SF1">
    <property type="entry name" value="HOMOSERINE KINASE"/>
    <property type="match status" value="1"/>
</dbReference>
<dbReference type="PANTHER" id="PTHR20861">
    <property type="entry name" value="HOMOSERINE/4-DIPHOSPHOCYTIDYL-2-C-METHYL-D-ERYTHRITOL KINASE"/>
    <property type="match status" value="1"/>
</dbReference>
<dbReference type="Gene3D" id="3.30.230.10">
    <property type="match status" value="1"/>
</dbReference>
<sequence>MILSVRVPATTANLGSGFDCIGLAVDWYDELTLETLDAPGLVIEVTGEGAESVPRDSSHLVIATIEHCLRQWGVTMPSGMRLAAHNTIPHSRGLGSSAAAIAAGCALAHGIARPGEAPDPVELARLASLLEGHPDNAGAAVHGGAILAWIHDEDVELLHLDPAAGLRCVVFVPEFEVPTAGARSVLPEAVPRSDAVAQAIAAASLPKALELRPDLLLAATEDRLHQQYRAGLMPESWDLMSRLRAEGVPAVISGAGPTVLAIGLPEQLGPTSTVRHDGFIRRDLGIGHGLELISRDF</sequence>
<dbReference type="HAMAP" id="MF_00384">
    <property type="entry name" value="Homoser_kinase"/>
    <property type="match status" value="1"/>
</dbReference>
<keyword evidence="10 13" id="KW-0067">ATP-binding</keyword>
<keyword evidence="7 13" id="KW-0791">Threonine biosynthesis</keyword>
<comment type="function">
    <text evidence="12 13">Catalyzes the ATP-dependent phosphorylation of L-homoserine to L-homoserine phosphate.</text>
</comment>
<evidence type="ECO:0000259" key="15">
    <source>
        <dbReference type="Pfam" id="PF08544"/>
    </source>
</evidence>
<evidence type="ECO:0000256" key="7">
    <source>
        <dbReference type="ARBA" id="ARBA00022697"/>
    </source>
</evidence>
<comment type="subcellular location">
    <subcellularLocation>
        <location evidence="13">Cytoplasm</location>
    </subcellularLocation>
</comment>
<dbReference type="GO" id="GO:0005737">
    <property type="term" value="C:cytoplasm"/>
    <property type="evidence" value="ECO:0007669"/>
    <property type="project" value="UniProtKB-SubCell"/>
</dbReference>
<dbReference type="AlphaFoldDB" id="A0A3P1X1E1"/>
<evidence type="ECO:0000313" key="17">
    <source>
        <dbReference type="Proteomes" id="UP000280935"/>
    </source>
</evidence>
<dbReference type="Proteomes" id="UP000280935">
    <property type="component" value="Unassembled WGS sequence"/>
</dbReference>
<dbReference type="GO" id="GO:0009088">
    <property type="term" value="P:threonine biosynthetic process"/>
    <property type="evidence" value="ECO:0007669"/>
    <property type="project" value="UniProtKB-UniRule"/>
</dbReference>
<dbReference type="GO" id="GO:0005524">
    <property type="term" value="F:ATP binding"/>
    <property type="evidence" value="ECO:0007669"/>
    <property type="project" value="UniProtKB-UniRule"/>
</dbReference>
<dbReference type="UniPathway" id="UPA00050">
    <property type="reaction ID" value="UER00064"/>
</dbReference>
<gene>
    <name evidence="13 16" type="primary">thrB</name>
    <name evidence="16" type="ORF">EII35_03930</name>
</gene>
<dbReference type="SUPFAM" id="SSF54211">
    <property type="entry name" value="Ribosomal protein S5 domain 2-like"/>
    <property type="match status" value="1"/>
</dbReference>
<organism evidence="16 17">
    <name type="scientific">Arachnia propionica</name>
    <dbReference type="NCBI Taxonomy" id="1750"/>
    <lineage>
        <taxon>Bacteria</taxon>
        <taxon>Bacillati</taxon>
        <taxon>Actinomycetota</taxon>
        <taxon>Actinomycetes</taxon>
        <taxon>Propionibacteriales</taxon>
        <taxon>Propionibacteriaceae</taxon>
        <taxon>Arachnia</taxon>
    </lineage>
</organism>
<comment type="catalytic activity">
    <reaction evidence="11 13">
        <text>L-homoserine + ATP = O-phospho-L-homoserine + ADP + H(+)</text>
        <dbReference type="Rhea" id="RHEA:13985"/>
        <dbReference type="ChEBI" id="CHEBI:15378"/>
        <dbReference type="ChEBI" id="CHEBI:30616"/>
        <dbReference type="ChEBI" id="CHEBI:57476"/>
        <dbReference type="ChEBI" id="CHEBI:57590"/>
        <dbReference type="ChEBI" id="CHEBI:456216"/>
        <dbReference type="EC" id="2.7.1.39"/>
    </reaction>
</comment>
<comment type="caution">
    <text evidence="16">The sequence shown here is derived from an EMBL/GenBank/DDBJ whole genome shotgun (WGS) entry which is preliminary data.</text>
</comment>
<dbReference type="Pfam" id="PF08544">
    <property type="entry name" value="GHMP_kinases_C"/>
    <property type="match status" value="1"/>
</dbReference>
<evidence type="ECO:0000256" key="6">
    <source>
        <dbReference type="ARBA" id="ARBA00022679"/>
    </source>
</evidence>
<keyword evidence="6 13" id="KW-0808">Transferase</keyword>
<evidence type="ECO:0000256" key="12">
    <source>
        <dbReference type="ARBA" id="ARBA00049954"/>
    </source>
</evidence>
<evidence type="ECO:0000256" key="8">
    <source>
        <dbReference type="ARBA" id="ARBA00022741"/>
    </source>
</evidence>
<evidence type="ECO:0000259" key="14">
    <source>
        <dbReference type="Pfam" id="PF00288"/>
    </source>
</evidence>
<evidence type="ECO:0000256" key="13">
    <source>
        <dbReference type="HAMAP-Rule" id="MF_00384"/>
    </source>
</evidence>
<evidence type="ECO:0000256" key="3">
    <source>
        <dbReference type="ARBA" id="ARBA00012078"/>
    </source>
</evidence>